<dbReference type="PANTHER" id="PTHR24006:SF758">
    <property type="entry name" value="UBIQUITIN CARBOXYL-TERMINAL HYDROLASE 36"/>
    <property type="match status" value="1"/>
</dbReference>
<dbReference type="PROSITE" id="PS00973">
    <property type="entry name" value="USP_2"/>
    <property type="match status" value="1"/>
</dbReference>
<evidence type="ECO:0000256" key="3">
    <source>
        <dbReference type="ARBA" id="ARBA00012759"/>
    </source>
</evidence>
<dbReference type="EMBL" id="CP014242">
    <property type="protein sequence ID" value="AMD19420.1"/>
    <property type="molecule type" value="Genomic_DNA"/>
</dbReference>
<dbReference type="RefSeq" id="XP_017986416.1">
    <property type="nucleotide sequence ID" value="XM_018130927.1"/>
</dbReference>
<dbReference type="Proteomes" id="UP000243052">
    <property type="component" value="Chromosome ii"/>
</dbReference>
<evidence type="ECO:0000256" key="5">
    <source>
        <dbReference type="ARBA" id="ARBA00022786"/>
    </source>
</evidence>
<feature type="region of interest" description="Disordered" evidence="8">
    <location>
        <begin position="157"/>
        <end position="303"/>
    </location>
</feature>
<dbReference type="STRING" id="45286.A0A109UVP3"/>
<feature type="compositionally biased region" description="Acidic residues" evidence="8">
    <location>
        <begin position="190"/>
        <end position="199"/>
    </location>
</feature>
<dbReference type="AlphaFoldDB" id="A0A109UVP3"/>
<feature type="compositionally biased region" description="Polar residues" evidence="8">
    <location>
        <begin position="206"/>
        <end position="222"/>
    </location>
</feature>
<feature type="compositionally biased region" description="Polar residues" evidence="8">
    <location>
        <begin position="315"/>
        <end position="329"/>
    </location>
</feature>
<dbReference type="GO" id="GO:0005829">
    <property type="term" value="C:cytosol"/>
    <property type="evidence" value="ECO:0007669"/>
    <property type="project" value="TreeGrafter"/>
</dbReference>
<evidence type="ECO:0000256" key="2">
    <source>
        <dbReference type="ARBA" id="ARBA00009085"/>
    </source>
</evidence>
<evidence type="ECO:0000256" key="6">
    <source>
        <dbReference type="ARBA" id="ARBA00022801"/>
    </source>
</evidence>
<feature type="compositionally biased region" description="Basic residues" evidence="8">
    <location>
        <begin position="741"/>
        <end position="757"/>
    </location>
</feature>
<feature type="compositionally biased region" description="Acidic residues" evidence="8">
    <location>
        <begin position="235"/>
        <end position="248"/>
    </location>
</feature>
<proteinExistence type="inferred from homology"/>
<dbReference type="InterPro" id="IPR018200">
    <property type="entry name" value="USP_CS"/>
</dbReference>
<feature type="region of interest" description="Disordered" evidence="8">
    <location>
        <begin position="733"/>
        <end position="757"/>
    </location>
</feature>
<accession>A0A109UVP3</accession>
<dbReference type="InterPro" id="IPR050164">
    <property type="entry name" value="Peptidase_C19"/>
</dbReference>
<dbReference type="OrthoDB" id="289038at2759"/>
<dbReference type="FunFam" id="3.90.70.10:FF:000146">
    <property type="entry name" value="Ubiquitin-specific protease"/>
    <property type="match status" value="1"/>
</dbReference>
<dbReference type="GO" id="GO:0006508">
    <property type="term" value="P:proteolysis"/>
    <property type="evidence" value="ECO:0007669"/>
    <property type="project" value="UniProtKB-KW"/>
</dbReference>
<comment type="catalytic activity">
    <reaction evidence="1">
        <text>Thiol-dependent hydrolysis of ester, thioester, amide, peptide and isopeptide bonds formed by the C-terminal Gly of ubiquitin (a 76-residue protein attached to proteins as an intracellular targeting signal).</text>
        <dbReference type="EC" id="3.4.19.12"/>
    </reaction>
</comment>
<keyword evidence="11" id="KW-1185">Reference proteome</keyword>
<evidence type="ECO:0000259" key="9">
    <source>
        <dbReference type="PROSITE" id="PS50235"/>
    </source>
</evidence>
<evidence type="ECO:0000256" key="1">
    <source>
        <dbReference type="ARBA" id="ARBA00000707"/>
    </source>
</evidence>
<evidence type="ECO:0000256" key="4">
    <source>
        <dbReference type="ARBA" id="ARBA00022670"/>
    </source>
</evidence>
<dbReference type="GeneID" id="28721718"/>
<keyword evidence="4" id="KW-0645">Protease</keyword>
<feature type="compositionally biased region" description="Acidic residues" evidence="8">
    <location>
        <begin position="267"/>
        <end position="278"/>
    </location>
</feature>
<dbReference type="InterPro" id="IPR028889">
    <property type="entry name" value="USP"/>
</dbReference>
<dbReference type="GO" id="GO:0016579">
    <property type="term" value="P:protein deubiquitination"/>
    <property type="evidence" value="ECO:0007669"/>
    <property type="project" value="InterPro"/>
</dbReference>
<feature type="region of interest" description="Disordered" evidence="8">
    <location>
        <begin position="96"/>
        <end position="134"/>
    </location>
</feature>
<comment type="similarity">
    <text evidence="2">Belongs to the peptidase C19 family.</text>
</comment>
<protein>
    <recommendedName>
        <fullName evidence="3">ubiquitinyl hydrolase 1</fullName>
        <ecNumber evidence="3">3.4.19.12</ecNumber>
    </recommendedName>
</protein>
<gene>
    <name evidence="10" type="ORF">AW171_hschr21250</name>
</gene>
<evidence type="ECO:0000256" key="7">
    <source>
        <dbReference type="ARBA" id="ARBA00022807"/>
    </source>
</evidence>
<keyword evidence="6" id="KW-0378">Hydrolase</keyword>
<feature type="compositionally biased region" description="Polar residues" evidence="8">
    <location>
        <begin position="177"/>
        <end position="189"/>
    </location>
</feature>
<evidence type="ECO:0000256" key="8">
    <source>
        <dbReference type="SAM" id="MobiDB-lite"/>
    </source>
</evidence>
<feature type="region of interest" description="Disordered" evidence="8">
    <location>
        <begin position="310"/>
        <end position="329"/>
    </location>
</feature>
<dbReference type="SUPFAM" id="SSF54001">
    <property type="entry name" value="Cysteine proteinases"/>
    <property type="match status" value="1"/>
</dbReference>
<dbReference type="Pfam" id="PF00443">
    <property type="entry name" value="UCH"/>
    <property type="match status" value="1"/>
</dbReference>
<dbReference type="InterPro" id="IPR001394">
    <property type="entry name" value="Peptidase_C19_UCH"/>
</dbReference>
<dbReference type="InterPro" id="IPR038765">
    <property type="entry name" value="Papain-like_cys_pep_sf"/>
</dbReference>
<feature type="compositionally biased region" description="Polar residues" evidence="8">
    <location>
        <begin position="536"/>
        <end position="546"/>
    </location>
</feature>
<reference evidence="10 11" key="1">
    <citation type="submission" date="2016-01" db="EMBL/GenBank/DDBJ databases">
        <title>Genome sequence of the yeast Holleya sinecauda.</title>
        <authorList>
            <person name="Dietrich F.S."/>
        </authorList>
    </citation>
    <scope>NUCLEOTIDE SEQUENCE [LARGE SCALE GENOMIC DNA]</scope>
    <source>
        <strain evidence="10 11">ATCC 58844</strain>
    </source>
</reference>
<feature type="domain" description="USP" evidence="9">
    <location>
        <begin position="364"/>
        <end position="708"/>
    </location>
</feature>
<dbReference type="PROSITE" id="PS50235">
    <property type="entry name" value="USP_3"/>
    <property type="match status" value="1"/>
</dbReference>
<dbReference type="GO" id="GO:0005634">
    <property type="term" value="C:nucleus"/>
    <property type="evidence" value="ECO:0007669"/>
    <property type="project" value="TreeGrafter"/>
</dbReference>
<organism evidence="10 11">
    <name type="scientific">Eremothecium sinecaudum</name>
    <dbReference type="NCBI Taxonomy" id="45286"/>
    <lineage>
        <taxon>Eukaryota</taxon>
        <taxon>Fungi</taxon>
        <taxon>Dikarya</taxon>
        <taxon>Ascomycota</taxon>
        <taxon>Saccharomycotina</taxon>
        <taxon>Saccharomycetes</taxon>
        <taxon>Saccharomycetales</taxon>
        <taxon>Saccharomycetaceae</taxon>
        <taxon>Eremothecium</taxon>
    </lineage>
</organism>
<dbReference type="PANTHER" id="PTHR24006">
    <property type="entry name" value="UBIQUITIN CARBOXYL-TERMINAL HYDROLASE"/>
    <property type="match status" value="1"/>
</dbReference>
<dbReference type="GO" id="GO:0004843">
    <property type="term" value="F:cysteine-type deubiquitinase activity"/>
    <property type="evidence" value="ECO:0007669"/>
    <property type="project" value="UniProtKB-EC"/>
</dbReference>
<feature type="compositionally biased region" description="Basic and acidic residues" evidence="8">
    <location>
        <begin position="163"/>
        <end position="176"/>
    </location>
</feature>
<name>A0A109UVP3_9SACH</name>
<dbReference type="EC" id="3.4.19.12" evidence="3"/>
<dbReference type="Gene3D" id="3.90.70.10">
    <property type="entry name" value="Cysteine proteinases"/>
    <property type="match status" value="1"/>
</dbReference>
<sequence length="757" mass="84741">MSVTDDTLKPLVDRLVSQPLQFKKATMKDKVMADNSSYIVIGNKASATTSIMSNNGTGDINSVREVNLDDSNGSNLSRRKVPSSLQEALQFYASSSTTNNNTVRTSATKRTENQDLADTEYQMTSGVNDEDNEGIKVNNEASDMTFDSGLSRVRCSDDDEEYYEAREHQQRDEFTEKQSNGLDQENWVNSDEDVGEEMESSSHSSTGDSTVLPSGTVESSSSTDEDYDPRKDVEKEDGEEEEEEESDGGSDISMSSQKCIYSKSVDTDDDDDEDEEESAALGSGDEAVIRKGHSTGLEAIEEDEDILRHKKASPNRYSSPTPPTTLSDISDFYQCNENENDRGTNKPHRIVKNWGANLSSSRPKGLLNHGVTCYQNAAIQAMLHIPALQHYLFDIIQGKYNGIISQNSVSQVFAETSKRMWAAETNSDKPSYINPKKLISRLEDINCMMSVWNQEDSHEYFMSLMSRLQEDSVPRGHKMTESIIYDIFGGMLQQRVECKSCGGVSITEQPIYDLSLHLKGKKLTKSDDQSIGEGGNQHSSNCSTVNGEDAPMPKRRYSIEKSIRDFFNAELIKKVDNKEGYVCEKCKATTNAIKRNMILRAPETLLVHLKKFRFNGTSSSKMKQAVSYPKFMDLTEYCVDSEKSLPVKYELIGVVVHEGRSLSSGHYIAHCKQPDGTWATYDDEYINKITERNVLKEVNAYYLVYTRLTPKAVNWTPLEDSAQTSAISTASIASADNNANNRKKHKHKSKKRKLNKN</sequence>
<keyword evidence="5" id="KW-0833">Ubl conjugation pathway</keyword>
<evidence type="ECO:0000313" key="10">
    <source>
        <dbReference type="EMBL" id="AMD19420.1"/>
    </source>
</evidence>
<evidence type="ECO:0000313" key="11">
    <source>
        <dbReference type="Proteomes" id="UP000243052"/>
    </source>
</evidence>
<feature type="region of interest" description="Disordered" evidence="8">
    <location>
        <begin position="525"/>
        <end position="551"/>
    </location>
</feature>
<keyword evidence="7" id="KW-0788">Thiol protease</keyword>